<protein>
    <submittedName>
        <fullName evidence="6">Nuclease</fullName>
    </submittedName>
</protein>
<keyword evidence="1" id="KW-0540">Nuclease</keyword>
<dbReference type="PANTHER" id="PTHR12302">
    <property type="entry name" value="EBNA2 BINDING PROTEIN P100"/>
    <property type="match status" value="1"/>
</dbReference>
<keyword evidence="3" id="KW-0378">Hydrolase</keyword>
<dbReference type="SUPFAM" id="SSF50199">
    <property type="entry name" value="Staphylococcal nuclease"/>
    <property type="match status" value="1"/>
</dbReference>
<dbReference type="Proteomes" id="UP000241764">
    <property type="component" value="Unassembled WGS sequence"/>
</dbReference>
<evidence type="ECO:0000259" key="5">
    <source>
        <dbReference type="PROSITE" id="PS50830"/>
    </source>
</evidence>
<proteinExistence type="predicted"/>
<dbReference type="InterPro" id="IPR035437">
    <property type="entry name" value="SNase_OB-fold_sf"/>
</dbReference>
<feature type="transmembrane region" description="Helical" evidence="4">
    <location>
        <begin position="21"/>
        <end position="44"/>
    </location>
</feature>
<name>A0A2P7BHT5_9HYPH</name>
<dbReference type="Pfam" id="PF00565">
    <property type="entry name" value="SNase"/>
    <property type="match status" value="1"/>
</dbReference>
<keyword evidence="4" id="KW-0472">Membrane</keyword>
<dbReference type="AlphaFoldDB" id="A0A2P7BHT5"/>
<keyword evidence="2" id="KW-0255">Endonuclease</keyword>
<accession>A0A2P7BHT5</accession>
<evidence type="ECO:0000256" key="1">
    <source>
        <dbReference type="ARBA" id="ARBA00022722"/>
    </source>
</evidence>
<keyword evidence="7" id="KW-1185">Reference proteome</keyword>
<dbReference type="EMBL" id="PGGM01000002">
    <property type="protein sequence ID" value="PSH66043.1"/>
    <property type="molecule type" value="Genomic_DNA"/>
</dbReference>
<dbReference type="PANTHER" id="PTHR12302:SF3">
    <property type="entry name" value="SERINE_THREONINE-PROTEIN KINASE 31"/>
    <property type="match status" value="1"/>
</dbReference>
<sequence length="217" mass="24082">MSRGYRSYRRRWRRPVSAPRSFGRRVLDFVLMAIFFALVALLVAKLNQREPVEPLVGKAYVIDGDTISVSGNHIRLKGIDAPELAQSCGNASAPNTCGQASRQALIRLIGGKPVQCAEDGRDKYNRRLATCSAGELNLNRAMVEAGQAVAYGDYHDAETQARGGKKGLWGTTFEIPQDWRREHEKELLELPQQQPNRPADLIEQLSGWIGRLLGGIL</sequence>
<evidence type="ECO:0000313" key="7">
    <source>
        <dbReference type="Proteomes" id="UP000241764"/>
    </source>
</evidence>
<evidence type="ECO:0000313" key="6">
    <source>
        <dbReference type="EMBL" id="PSH66043.1"/>
    </source>
</evidence>
<keyword evidence="4" id="KW-0812">Transmembrane</keyword>
<dbReference type="Gene3D" id="2.40.50.90">
    <property type="match status" value="1"/>
</dbReference>
<keyword evidence="4" id="KW-1133">Transmembrane helix</keyword>
<evidence type="ECO:0000256" key="3">
    <source>
        <dbReference type="ARBA" id="ARBA00022801"/>
    </source>
</evidence>
<dbReference type="PROSITE" id="PS50830">
    <property type="entry name" value="TNASE_3"/>
    <property type="match status" value="1"/>
</dbReference>
<dbReference type="GO" id="GO:0016787">
    <property type="term" value="F:hydrolase activity"/>
    <property type="evidence" value="ECO:0007669"/>
    <property type="project" value="UniProtKB-KW"/>
</dbReference>
<dbReference type="PROSITE" id="PS00430">
    <property type="entry name" value="TONB_DEPENDENT_REC_1"/>
    <property type="match status" value="1"/>
</dbReference>
<reference evidence="7" key="1">
    <citation type="submission" date="2017-11" db="EMBL/GenBank/DDBJ databases">
        <authorList>
            <person name="Kuznetsova I."/>
            <person name="Sazanova A."/>
            <person name="Chirak E."/>
            <person name="Safronova V."/>
            <person name="Willems A."/>
        </authorList>
    </citation>
    <scope>NUCLEOTIDE SEQUENCE [LARGE SCALE GENOMIC DNA]</scope>
    <source>
        <strain evidence="7">CCBAU 03422</strain>
    </source>
</reference>
<evidence type="ECO:0000256" key="4">
    <source>
        <dbReference type="SAM" id="Phobius"/>
    </source>
</evidence>
<dbReference type="GO" id="GO:0004519">
    <property type="term" value="F:endonuclease activity"/>
    <property type="evidence" value="ECO:0007669"/>
    <property type="project" value="UniProtKB-KW"/>
</dbReference>
<gene>
    <name evidence="6" type="ORF">CU103_05415</name>
</gene>
<evidence type="ECO:0000256" key="2">
    <source>
        <dbReference type="ARBA" id="ARBA00022759"/>
    </source>
</evidence>
<feature type="domain" description="TNase-like" evidence="5">
    <location>
        <begin position="61"/>
        <end position="171"/>
    </location>
</feature>
<dbReference type="OrthoDB" id="9805504at2"/>
<dbReference type="InterPro" id="IPR016071">
    <property type="entry name" value="Staphylococal_nuclease_OB-fold"/>
</dbReference>
<comment type="caution">
    <text evidence="6">The sequence shown here is derived from an EMBL/GenBank/DDBJ whole genome shotgun (WGS) entry which is preliminary data.</text>
</comment>
<dbReference type="SMART" id="SM00318">
    <property type="entry name" value="SNc"/>
    <property type="match status" value="1"/>
</dbReference>
<dbReference type="InterPro" id="IPR010916">
    <property type="entry name" value="TonB_box_CS"/>
</dbReference>
<organism evidence="6 7">
    <name type="scientific">Phyllobacterium sophorae</name>
    <dbReference type="NCBI Taxonomy" id="1520277"/>
    <lineage>
        <taxon>Bacteria</taxon>
        <taxon>Pseudomonadati</taxon>
        <taxon>Pseudomonadota</taxon>
        <taxon>Alphaproteobacteria</taxon>
        <taxon>Hyphomicrobiales</taxon>
        <taxon>Phyllobacteriaceae</taxon>
        <taxon>Phyllobacterium</taxon>
    </lineage>
</organism>